<evidence type="ECO:0000256" key="1">
    <source>
        <dbReference type="ARBA" id="ARBA00004141"/>
    </source>
</evidence>
<comment type="similarity">
    <text evidence="2">Belongs to the amino acid-polyamine-organocation (APC) superfamily. Cationic amino acid transporter (CAT) (TC 2.A.3.3) family.</text>
</comment>
<comment type="subcellular location">
    <subcellularLocation>
        <location evidence="1">Membrane</location>
        <topology evidence="1">Multi-pass membrane protein</topology>
    </subcellularLocation>
</comment>
<dbReference type="GO" id="GO:0016020">
    <property type="term" value="C:membrane"/>
    <property type="evidence" value="ECO:0007669"/>
    <property type="project" value="UniProtKB-SubCell"/>
</dbReference>
<reference evidence="7" key="2">
    <citation type="submission" date="2021-03" db="UniProtKB">
        <authorList>
            <consortium name="EnsemblPlants"/>
        </authorList>
    </citation>
    <scope>IDENTIFICATION</scope>
</reference>
<feature type="transmembrane region" description="Helical" evidence="6">
    <location>
        <begin position="465"/>
        <end position="487"/>
    </location>
</feature>
<feature type="transmembrane region" description="Helical" evidence="6">
    <location>
        <begin position="650"/>
        <end position="670"/>
    </location>
</feature>
<dbReference type="Pfam" id="PF13520">
    <property type="entry name" value="AA_permease_2"/>
    <property type="match status" value="1"/>
</dbReference>
<evidence type="ECO:0000256" key="2">
    <source>
        <dbReference type="ARBA" id="ARBA00008572"/>
    </source>
</evidence>
<dbReference type="PANTHER" id="PTHR43243:SF15">
    <property type="entry name" value="CATIONIC AMINO ACID TRANSPORTER 4, VACUOLAR"/>
    <property type="match status" value="1"/>
</dbReference>
<dbReference type="InterPro" id="IPR002293">
    <property type="entry name" value="AA/rel_permease1"/>
</dbReference>
<protein>
    <submittedName>
        <fullName evidence="7">Uncharacterized protein</fullName>
    </submittedName>
</protein>
<reference evidence="7" key="1">
    <citation type="journal article" date="2017" name="Nature">
        <title>The genome of Chenopodium quinoa.</title>
        <authorList>
            <person name="Jarvis D.E."/>
            <person name="Ho Y.S."/>
            <person name="Lightfoot D.J."/>
            <person name="Schmoeckel S.M."/>
            <person name="Li B."/>
            <person name="Borm T.J.A."/>
            <person name="Ohyanagi H."/>
            <person name="Mineta K."/>
            <person name="Michell C.T."/>
            <person name="Saber N."/>
            <person name="Kharbatia N.M."/>
            <person name="Rupper R.R."/>
            <person name="Sharp A.R."/>
            <person name="Dally N."/>
            <person name="Boughton B.A."/>
            <person name="Woo Y.H."/>
            <person name="Gao G."/>
            <person name="Schijlen E.G.W.M."/>
            <person name="Guo X."/>
            <person name="Momin A.A."/>
            <person name="Negrao S."/>
            <person name="Al-Babili S."/>
            <person name="Gehring C."/>
            <person name="Roessner U."/>
            <person name="Jung C."/>
            <person name="Murphy K."/>
            <person name="Arold S.T."/>
            <person name="Gojobori T."/>
            <person name="van der Linden C.G."/>
            <person name="van Loo E.N."/>
            <person name="Jellen E.N."/>
            <person name="Maughan P.J."/>
            <person name="Tester M."/>
        </authorList>
    </citation>
    <scope>NUCLEOTIDE SEQUENCE [LARGE SCALE GENOMIC DNA]</scope>
    <source>
        <strain evidence="7">cv. PI 614886</strain>
    </source>
</reference>
<evidence type="ECO:0000256" key="6">
    <source>
        <dbReference type="SAM" id="Phobius"/>
    </source>
</evidence>
<feature type="transmembrane region" description="Helical" evidence="6">
    <location>
        <begin position="121"/>
        <end position="140"/>
    </location>
</feature>
<dbReference type="AlphaFoldDB" id="A0A803N0G6"/>
<evidence type="ECO:0000256" key="5">
    <source>
        <dbReference type="ARBA" id="ARBA00023136"/>
    </source>
</evidence>
<accession>A0A803N0G6</accession>
<dbReference type="GO" id="GO:0015171">
    <property type="term" value="F:amino acid transmembrane transporter activity"/>
    <property type="evidence" value="ECO:0007669"/>
    <property type="project" value="TreeGrafter"/>
</dbReference>
<dbReference type="EnsemblPlants" id="AUR62038450-RA">
    <property type="protein sequence ID" value="AUR62038450-RA:cds"/>
    <property type="gene ID" value="AUR62038450"/>
</dbReference>
<proteinExistence type="inferred from homology"/>
<dbReference type="Gene3D" id="1.20.1740.10">
    <property type="entry name" value="Amino acid/polyamine transporter I"/>
    <property type="match status" value="1"/>
</dbReference>
<feature type="transmembrane region" description="Helical" evidence="6">
    <location>
        <begin position="146"/>
        <end position="167"/>
    </location>
</feature>
<evidence type="ECO:0000256" key="3">
    <source>
        <dbReference type="ARBA" id="ARBA00022692"/>
    </source>
</evidence>
<keyword evidence="4 6" id="KW-1133">Transmembrane helix</keyword>
<dbReference type="Proteomes" id="UP000596660">
    <property type="component" value="Unplaced"/>
</dbReference>
<organism evidence="7 8">
    <name type="scientific">Chenopodium quinoa</name>
    <name type="common">Quinoa</name>
    <dbReference type="NCBI Taxonomy" id="63459"/>
    <lineage>
        <taxon>Eukaryota</taxon>
        <taxon>Viridiplantae</taxon>
        <taxon>Streptophyta</taxon>
        <taxon>Embryophyta</taxon>
        <taxon>Tracheophyta</taxon>
        <taxon>Spermatophyta</taxon>
        <taxon>Magnoliopsida</taxon>
        <taxon>eudicotyledons</taxon>
        <taxon>Gunneridae</taxon>
        <taxon>Pentapetalae</taxon>
        <taxon>Caryophyllales</taxon>
        <taxon>Chenopodiaceae</taxon>
        <taxon>Chenopodioideae</taxon>
        <taxon>Atripliceae</taxon>
        <taxon>Chenopodium</taxon>
    </lineage>
</organism>
<keyword evidence="3 6" id="KW-0812">Transmembrane</keyword>
<dbReference type="PANTHER" id="PTHR43243">
    <property type="entry name" value="INNER MEMBRANE TRANSPORTER YGJI-RELATED"/>
    <property type="match status" value="1"/>
</dbReference>
<feature type="transmembrane region" description="Helical" evidence="6">
    <location>
        <begin position="391"/>
        <end position="413"/>
    </location>
</feature>
<evidence type="ECO:0000256" key="4">
    <source>
        <dbReference type="ARBA" id="ARBA00022989"/>
    </source>
</evidence>
<evidence type="ECO:0000313" key="8">
    <source>
        <dbReference type="Proteomes" id="UP000596660"/>
    </source>
</evidence>
<keyword evidence="8" id="KW-1185">Reference proteome</keyword>
<feature type="transmembrane region" description="Helical" evidence="6">
    <location>
        <begin position="589"/>
        <end position="611"/>
    </location>
</feature>
<evidence type="ECO:0000313" key="7">
    <source>
        <dbReference type="EnsemblPlants" id="AUR62038450-RA:cds"/>
    </source>
</evidence>
<feature type="transmembrane region" description="Helical" evidence="6">
    <location>
        <begin position="303"/>
        <end position="326"/>
    </location>
</feature>
<keyword evidence="5 6" id="KW-0472">Membrane</keyword>
<name>A0A803N0G6_CHEQI</name>
<feature type="transmembrane region" description="Helical" evidence="6">
    <location>
        <begin position="179"/>
        <end position="199"/>
    </location>
</feature>
<feature type="transmembrane region" description="Helical" evidence="6">
    <location>
        <begin position="617"/>
        <end position="638"/>
    </location>
</feature>
<feature type="transmembrane region" description="Helical" evidence="6">
    <location>
        <begin position="347"/>
        <end position="371"/>
    </location>
</feature>
<sequence length="694" mass="73318">MGVMNEYGGQCLMGFRGLRRRKQVDSENLNINHGHQQLAKRLNVLDLVGIGQVKSFMFEKGTKKLPEKNVIIENDVWLYTCVEADFGSASSMLNQSYIVWPGTDWLRYGAGSVLRCGSSQALGVGTTIGAGVYILIGTVAREQTGPALPIAFLIAGIAAALSAICYTELSCRCPSAGSAYHYSYICIGEGVAWIIGWGLTLEYAIGASVVARGVSPNLALYFGGEGNLPVFLARHTVFGIVVDPCAAALVIIATILLCTGIKESTLAQTIVTSINVCALLFVIVAGGYLAFKNGWVGYELSNGYLPFGINGVLGGSATVFFSYIGFDSVTATAEEVKNPKKDLPLGIGISLSLSCILYMILSFIIVGLVPYYDLDKDTPISSAFSVYGVEWAAFIVSTGAVMALLASLMGSLLPQSRILMAMARDGLLPSFFSVIDKRTQVPVKGTIAVGFLAAVIAFCMDVDELAGMVSVGTLLAFTSVALSVLVIRYIPPIEVHPLASAGESSSSSGGHGQNMQGADEAVVKDPFISLGDDCRGLILKRDPCHGASVDQETNLGNNNTTGGSDFKCIGVIVFTSSASAAFLPSSSRIILCGIGGAIFLAGTAGLVFIGQDDAAGVFGHTGGFICPFVPYLPAAYAYEGTDFNFTFGSIGTWIRVSVWLLLGALLYLFYGRTHSLLLEASYVPITHTEDIYSP</sequence>
<dbReference type="Gramene" id="AUR62038450-RA">
    <property type="protein sequence ID" value="AUR62038450-RA:cds"/>
    <property type="gene ID" value="AUR62038450"/>
</dbReference>
<feature type="transmembrane region" description="Helical" evidence="6">
    <location>
        <begin position="237"/>
        <end position="258"/>
    </location>
</feature>
<feature type="transmembrane region" description="Helical" evidence="6">
    <location>
        <begin position="270"/>
        <end position="291"/>
    </location>
</feature>
<feature type="transmembrane region" description="Helical" evidence="6">
    <location>
        <begin position="441"/>
        <end position="459"/>
    </location>
</feature>